<keyword evidence="3" id="KW-1185">Reference proteome</keyword>
<dbReference type="EMBL" id="REGN01009364">
    <property type="protein sequence ID" value="RNA01353.1"/>
    <property type="molecule type" value="Genomic_DNA"/>
</dbReference>
<feature type="region of interest" description="Disordered" evidence="1">
    <location>
        <begin position="200"/>
        <end position="255"/>
    </location>
</feature>
<name>A0A3M7PQP2_BRAPC</name>
<feature type="compositionally biased region" description="Basic and acidic residues" evidence="1">
    <location>
        <begin position="230"/>
        <end position="255"/>
    </location>
</feature>
<dbReference type="SUPFAM" id="SSF49723">
    <property type="entry name" value="Lipase/lipooxygenase domain (PLAT/LH2 domain)"/>
    <property type="match status" value="1"/>
</dbReference>
<gene>
    <name evidence="2" type="ORF">BpHYR1_041211</name>
</gene>
<dbReference type="Proteomes" id="UP000276133">
    <property type="component" value="Unassembled WGS sequence"/>
</dbReference>
<comment type="caution">
    <text evidence="2">The sequence shown here is derived from an EMBL/GenBank/DDBJ whole genome shotgun (WGS) entry which is preliminary data.</text>
</comment>
<proteinExistence type="predicted"/>
<protein>
    <submittedName>
        <fullName evidence="2">Uncharacterized protein</fullName>
    </submittedName>
</protein>
<organism evidence="2 3">
    <name type="scientific">Brachionus plicatilis</name>
    <name type="common">Marine rotifer</name>
    <name type="synonym">Brachionus muelleri</name>
    <dbReference type="NCBI Taxonomy" id="10195"/>
    <lineage>
        <taxon>Eukaryota</taxon>
        <taxon>Metazoa</taxon>
        <taxon>Spiralia</taxon>
        <taxon>Gnathifera</taxon>
        <taxon>Rotifera</taxon>
        <taxon>Eurotatoria</taxon>
        <taxon>Monogononta</taxon>
        <taxon>Pseudotrocha</taxon>
        <taxon>Ploima</taxon>
        <taxon>Brachionidae</taxon>
        <taxon>Brachionus</taxon>
    </lineage>
</organism>
<evidence type="ECO:0000313" key="2">
    <source>
        <dbReference type="EMBL" id="RNA01353.1"/>
    </source>
</evidence>
<dbReference type="InterPro" id="IPR036392">
    <property type="entry name" value="PLAT/LH2_dom_sf"/>
</dbReference>
<evidence type="ECO:0000313" key="3">
    <source>
        <dbReference type="Proteomes" id="UP000276133"/>
    </source>
</evidence>
<feature type="non-terminal residue" evidence="2">
    <location>
        <position position="1"/>
    </location>
</feature>
<evidence type="ECO:0000256" key="1">
    <source>
        <dbReference type="SAM" id="MobiDB-lite"/>
    </source>
</evidence>
<reference evidence="2 3" key="1">
    <citation type="journal article" date="2018" name="Sci. Rep.">
        <title>Genomic signatures of local adaptation to the degree of environmental predictability in rotifers.</title>
        <authorList>
            <person name="Franch-Gras L."/>
            <person name="Hahn C."/>
            <person name="Garcia-Roger E.M."/>
            <person name="Carmona M.J."/>
            <person name="Serra M."/>
            <person name="Gomez A."/>
        </authorList>
    </citation>
    <scope>NUCLEOTIDE SEQUENCE [LARGE SCALE GENOMIC DNA]</scope>
    <source>
        <strain evidence="2">HYR1</strain>
    </source>
</reference>
<sequence length="255" mass="29195">PNNDPPSDEGKLLIKLTGQTEETNLFLLKNALESKDGVHKFKKMESFIGMIQNVRLRYEGKRKNFCKIKSIKITSNKGHEFYNTKSIVLRHYEEIVVTDKNKNCKFVSGEAKKNRQIMVQIHGEKSKSDLFPLKEAETNEDDLDEYSKTLNDLGKIKNVLVKYDDKEGNENAHFDYVEIIDPRGNSYKFLMDMNLSPGEDVMLPRKAGGKKNESDDTEGTEETVVTTETEDSKPKSDPEPIVEKKLTPTKEQEEE</sequence>
<dbReference type="Gene3D" id="2.60.60.20">
    <property type="entry name" value="PLAT/LH2 domain"/>
    <property type="match status" value="1"/>
</dbReference>
<accession>A0A3M7PQP2</accession>
<dbReference type="AlphaFoldDB" id="A0A3M7PQP2"/>